<feature type="domain" description="DUF58" evidence="2">
    <location>
        <begin position="204"/>
        <end position="246"/>
    </location>
</feature>
<keyword evidence="1" id="KW-0472">Membrane</keyword>
<dbReference type="EMBL" id="FOKA01000001">
    <property type="protein sequence ID" value="SFA76770.1"/>
    <property type="molecule type" value="Genomic_DNA"/>
</dbReference>
<evidence type="ECO:0000313" key="4">
    <source>
        <dbReference type="Proteomes" id="UP000199012"/>
    </source>
</evidence>
<dbReference type="InterPro" id="IPR002881">
    <property type="entry name" value="DUF58"/>
</dbReference>
<dbReference type="STRING" id="988821.SAMN05421867_101449"/>
<evidence type="ECO:0000259" key="2">
    <source>
        <dbReference type="Pfam" id="PF01882"/>
    </source>
</evidence>
<dbReference type="Proteomes" id="UP000199012">
    <property type="component" value="Unassembled WGS sequence"/>
</dbReference>
<dbReference type="Pfam" id="PF01882">
    <property type="entry name" value="DUF58"/>
    <property type="match status" value="1"/>
</dbReference>
<accession>A0A1I0VLJ2</accession>
<dbReference type="PANTHER" id="PTHR34351">
    <property type="entry name" value="SLR1927 PROTEIN-RELATED"/>
    <property type="match status" value="1"/>
</dbReference>
<keyword evidence="1" id="KW-1133">Transmembrane helix</keyword>
<evidence type="ECO:0000313" key="3">
    <source>
        <dbReference type="EMBL" id="SFA76770.1"/>
    </source>
</evidence>
<dbReference type="RefSeq" id="WP_090030261.1">
    <property type="nucleotide sequence ID" value="NZ_BONM01000003.1"/>
</dbReference>
<feature type="transmembrane region" description="Helical" evidence="1">
    <location>
        <begin position="37"/>
        <end position="55"/>
    </location>
</feature>
<name>A0A1I0VLJ2_9CELL</name>
<dbReference type="AlphaFoldDB" id="A0A1I0VLJ2"/>
<organism evidence="3 4">
    <name type="scientific">Cellulomonas marina</name>
    <dbReference type="NCBI Taxonomy" id="988821"/>
    <lineage>
        <taxon>Bacteria</taxon>
        <taxon>Bacillati</taxon>
        <taxon>Actinomycetota</taxon>
        <taxon>Actinomycetes</taxon>
        <taxon>Micrococcales</taxon>
        <taxon>Cellulomonadaceae</taxon>
        <taxon>Cellulomonas</taxon>
    </lineage>
</organism>
<protein>
    <submittedName>
        <fullName evidence="3">Uncharacterized conserved protein, DUF58 family, contains vWF domain</fullName>
    </submittedName>
</protein>
<keyword evidence="4" id="KW-1185">Reference proteome</keyword>
<dbReference type="PANTHER" id="PTHR34351:SF1">
    <property type="entry name" value="SLR1927 PROTEIN"/>
    <property type="match status" value="1"/>
</dbReference>
<reference evidence="3 4" key="1">
    <citation type="submission" date="2016-10" db="EMBL/GenBank/DDBJ databases">
        <authorList>
            <person name="de Groot N.N."/>
        </authorList>
    </citation>
    <scope>NUCLEOTIDE SEQUENCE [LARGE SCALE GENOMIC DNA]</scope>
    <source>
        <strain evidence="3 4">CGMCC 4.6945</strain>
    </source>
</reference>
<proteinExistence type="predicted"/>
<keyword evidence="1" id="KW-0812">Transmembrane</keyword>
<dbReference type="OrthoDB" id="9812729at2"/>
<sequence>MRLRPTVRGTVLALAGLALLWVGALLGSDDVVQLGTVAVLLVAASVVVTGLRDPGRGRHRLRVTRSTSPPTLTAGRPAQVRTALRAATADGARRLAGARLQEAADDELTGGLPLRVRAVRVPGGAGLSYTVRPTRRGVWALGPLTLTRGDVFGVVRVRREVGTETLLRVWPATVALPAPREVLPGAPEQTVLGALTPAPDDVSLREYREGDDLRRVHWRSSARLGELVVRTDERAGTRPATVLVDTPADPDALEWTLGLGASMALALLDAGHAVRFVPADPDGDPAETFVHVTGGADARAAVLDSTVELVPAASGAAAAAGVRRAARALGHASGEREVLLAVVGTEPVPADDPLLPLGAGADAYAVVRHEGSDTTRERAHDVAELLGRHGWHVALAAVGEHPARVWERLLVGVPA</sequence>
<gene>
    <name evidence="3" type="ORF">SAMN05421867_101449</name>
</gene>
<evidence type="ECO:0000256" key="1">
    <source>
        <dbReference type="SAM" id="Phobius"/>
    </source>
</evidence>